<evidence type="ECO:0000313" key="2">
    <source>
        <dbReference type="Proteomes" id="UP000759537"/>
    </source>
</evidence>
<evidence type="ECO:0008006" key="3">
    <source>
        <dbReference type="Google" id="ProtNLM"/>
    </source>
</evidence>
<dbReference type="InterPro" id="IPR042266">
    <property type="entry name" value="PPPDE_sf"/>
</dbReference>
<reference evidence="1" key="2">
    <citation type="journal article" date="2020" name="Nat. Commun.">
        <title>Large-scale genome sequencing of mycorrhizal fungi provides insights into the early evolution of symbiotic traits.</title>
        <authorList>
            <person name="Miyauchi S."/>
            <person name="Kiss E."/>
            <person name="Kuo A."/>
            <person name="Drula E."/>
            <person name="Kohler A."/>
            <person name="Sanchez-Garcia M."/>
            <person name="Morin E."/>
            <person name="Andreopoulos B."/>
            <person name="Barry K.W."/>
            <person name="Bonito G."/>
            <person name="Buee M."/>
            <person name="Carver A."/>
            <person name="Chen C."/>
            <person name="Cichocki N."/>
            <person name="Clum A."/>
            <person name="Culley D."/>
            <person name="Crous P.W."/>
            <person name="Fauchery L."/>
            <person name="Girlanda M."/>
            <person name="Hayes R.D."/>
            <person name="Keri Z."/>
            <person name="LaButti K."/>
            <person name="Lipzen A."/>
            <person name="Lombard V."/>
            <person name="Magnuson J."/>
            <person name="Maillard F."/>
            <person name="Murat C."/>
            <person name="Nolan M."/>
            <person name="Ohm R.A."/>
            <person name="Pangilinan J."/>
            <person name="Pereira M.F."/>
            <person name="Perotto S."/>
            <person name="Peter M."/>
            <person name="Pfister S."/>
            <person name="Riley R."/>
            <person name="Sitrit Y."/>
            <person name="Stielow J.B."/>
            <person name="Szollosi G."/>
            <person name="Zifcakova L."/>
            <person name="Stursova M."/>
            <person name="Spatafora J.W."/>
            <person name="Tedersoo L."/>
            <person name="Vaario L.M."/>
            <person name="Yamada A."/>
            <person name="Yan M."/>
            <person name="Wang P."/>
            <person name="Xu J."/>
            <person name="Bruns T."/>
            <person name="Baldrian P."/>
            <person name="Vilgalys R."/>
            <person name="Dunand C."/>
            <person name="Henrissat B."/>
            <person name="Grigoriev I.V."/>
            <person name="Hibbett D."/>
            <person name="Nagy L.G."/>
            <person name="Martin F.M."/>
        </authorList>
    </citation>
    <scope>NUCLEOTIDE SEQUENCE</scope>
    <source>
        <strain evidence="1">Prilba</strain>
    </source>
</reference>
<organism evidence="1 2">
    <name type="scientific">Russula ochroleuca</name>
    <dbReference type="NCBI Taxonomy" id="152965"/>
    <lineage>
        <taxon>Eukaryota</taxon>
        <taxon>Fungi</taxon>
        <taxon>Dikarya</taxon>
        <taxon>Basidiomycota</taxon>
        <taxon>Agaricomycotina</taxon>
        <taxon>Agaricomycetes</taxon>
        <taxon>Russulales</taxon>
        <taxon>Russulaceae</taxon>
        <taxon>Russula</taxon>
    </lineage>
</organism>
<dbReference type="EMBL" id="WHVB01000013">
    <property type="protein sequence ID" value="KAF8477754.1"/>
    <property type="molecule type" value="Genomic_DNA"/>
</dbReference>
<dbReference type="OrthoDB" id="10307161at2759"/>
<dbReference type="Gene3D" id="3.90.1720.30">
    <property type="entry name" value="PPPDE domains"/>
    <property type="match status" value="1"/>
</dbReference>
<keyword evidence="2" id="KW-1185">Reference proteome</keyword>
<comment type="caution">
    <text evidence="1">The sequence shown here is derived from an EMBL/GenBank/DDBJ whole genome shotgun (WGS) entry which is preliminary data.</text>
</comment>
<dbReference type="Proteomes" id="UP000759537">
    <property type="component" value="Unassembled WGS sequence"/>
</dbReference>
<sequence length="178" mass="20791">MVNNLVGFLQQAFRENADVYLIKRPVKNSFIRLAGCFGFDANHWALRIDREERKYYYHLTTNGTHTQFLFTQKRIPRKEIAGKVKIGITRMSDEEVIREANDLLKSLKEENRTYKLFTGNCQDFATRLATQIQPNDLRSVFIEDKPVNSTGEAEDHRISRERFGMIHPNQSNNLSIRP</sequence>
<dbReference type="AlphaFoldDB" id="A0A9P5T723"/>
<protein>
    <recommendedName>
        <fullName evidence="3">PPPDE domain-containing protein</fullName>
    </recommendedName>
</protein>
<reference evidence="1" key="1">
    <citation type="submission" date="2019-10" db="EMBL/GenBank/DDBJ databases">
        <authorList>
            <consortium name="DOE Joint Genome Institute"/>
            <person name="Kuo A."/>
            <person name="Miyauchi S."/>
            <person name="Kiss E."/>
            <person name="Drula E."/>
            <person name="Kohler A."/>
            <person name="Sanchez-Garcia M."/>
            <person name="Andreopoulos B."/>
            <person name="Barry K.W."/>
            <person name="Bonito G."/>
            <person name="Buee M."/>
            <person name="Carver A."/>
            <person name="Chen C."/>
            <person name="Cichocki N."/>
            <person name="Clum A."/>
            <person name="Culley D."/>
            <person name="Crous P.W."/>
            <person name="Fauchery L."/>
            <person name="Girlanda M."/>
            <person name="Hayes R."/>
            <person name="Keri Z."/>
            <person name="LaButti K."/>
            <person name="Lipzen A."/>
            <person name="Lombard V."/>
            <person name="Magnuson J."/>
            <person name="Maillard F."/>
            <person name="Morin E."/>
            <person name="Murat C."/>
            <person name="Nolan M."/>
            <person name="Ohm R."/>
            <person name="Pangilinan J."/>
            <person name="Pereira M."/>
            <person name="Perotto S."/>
            <person name="Peter M."/>
            <person name="Riley R."/>
            <person name="Sitrit Y."/>
            <person name="Stielow B."/>
            <person name="Szollosi G."/>
            <person name="Zifcakova L."/>
            <person name="Stursova M."/>
            <person name="Spatafora J.W."/>
            <person name="Tedersoo L."/>
            <person name="Vaario L.-M."/>
            <person name="Yamada A."/>
            <person name="Yan M."/>
            <person name="Wang P."/>
            <person name="Xu J."/>
            <person name="Bruns T."/>
            <person name="Baldrian P."/>
            <person name="Vilgalys R."/>
            <person name="Henrissat B."/>
            <person name="Grigoriev I.V."/>
            <person name="Hibbett D."/>
            <person name="Nagy L.G."/>
            <person name="Martin F.M."/>
        </authorList>
    </citation>
    <scope>NUCLEOTIDE SEQUENCE</scope>
    <source>
        <strain evidence="1">Prilba</strain>
    </source>
</reference>
<name>A0A9P5T723_9AGAM</name>
<accession>A0A9P5T723</accession>
<evidence type="ECO:0000313" key="1">
    <source>
        <dbReference type="EMBL" id="KAF8477754.1"/>
    </source>
</evidence>
<gene>
    <name evidence="1" type="ORF">DFH94DRAFT_755574</name>
</gene>
<proteinExistence type="predicted"/>